<dbReference type="RefSeq" id="WP_346053305.1">
    <property type="nucleotide sequence ID" value="NZ_JAYGII010000056.1"/>
</dbReference>
<dbReference type="EMBL" id="JAYGII010000056">
    <property type="protein sequence ID" value="MEA5446778.1"/>
    <property type="molecule type" value="Genomic_DNA"/>
</dbReference>
<organism evidence="2 3">
    <name type="scientific">Natronospira elongata</name>
    <dbReference type="NCBI Taxonomy" id="3110268"/>
    <lineage>
        <taxon>Bacteria</taxon>
        <taxon>Pseudomonadati</taxon>
        <taxon>Pseudomonadota</taxon>
        <taxon>Gammaproteobacteria</taxon>
        <taxon>Natronospirales</taxon>
        <taxon>Natronospiraceae</taxon>
        <taxon>Natronospira</taxon>
    </lineage>
</organism>
<evidence type="ECO:0000259" key="1">
    <source>
        <dbReference type="Pfam" id="PF17194"/>
    </source>
</evidence>
<comment type="caution">
    <text evidence="2">The sequence shown here is derived from an EMBL/GenBank/DDBJ whole genome shotgun (WGS) entry which is preliminary data.</text>
</comment>
<dbReference type="AlphaFoldDB" id="A0AAP6JGS5"/>
<evidence type="ECO:0000313" key="3">
    <source>
        <dbReference type="Proteomes" id="UP001302316"/>
    </source>
</evidence>
<accession>A0AAP6JGS5</accession>
<sequence>MSRQKTDNLQRVLEAVPPGFLVDSAWLEANRIGRRSAYQYVRRGWLERLARGVFRRPLPGGRGPDRIDWRSCVLSMQHIMGYPVHVGAMSALALHGHRHYLPLGNESLWLHGDVLPNWLSRLPLDVSVVTRKTALFADPEIGLTWERGGQDPASQATVPWGWALRLSSPERAVLEVLDELPEHESFHNLEMVFQGLTTLRPKVLADLLSHCNKIKVKRLFFVFADYHGHAWRKRLNPDDFDLGRGDRALTRGGRLHPRYRIVVPEPYTRARGEGGTNA</sequence>
<dbReference type="Pfam" id="PF11459">
    <property type="entry name" value="AbiEi_3"/>
    <property type="match status" value="1"/>
</dbReference>
<dbReference type="InterPro" id="IPR021561">
    <property type="entry name" value="AbiEi_3"/>
</dbReference>
<protein>
    <submittedName>
        <fullName evidence="2">Type IV toxin-antitoxin system AbiEi family antitoxin domain-containing protein</fullName>
    </submittedName>
</protein>
<gene>
    <name evidence="2" type="ORF">VCB98_13205</name>
</gene>
<proteinExistence type="predicted"/>
<dbReference type="InterPro" id="IPR033455">
    <property type="entry name" value="AbiEi_3_N"/>
</dbReference>
<evidence type="ECO:0000313" key="2">
    <source>
        <dbReference type="EMBL" id="MEA5446778.1"/>
    </source>
</evidence>
<dbReference type="Proteomes" id="UP001302316">
    <property type="component" value="Unassembled WGS sequence"/>
</dbReference>
<reference evidence="2 3" key="1">
    <citation type="submission" date="2023-12" db="EMBL/GenBank/DDBJ databases">
        <title>Whole-genome sequencing of halo(alkali)philic microorganisms from hypersaline lakes.</title>
        <authorList>
            <person name="Sorokin D.Y."/>
            <person name="Merkel A.Y."/>
            <person name="Messina E."/>
            <person name="Yakimov M."/>
        </authorList>
    </citation>
    <scope>NUCLEOTIDE SEQUENCE [LARGE SCALE GENOMIC DNA]</scope>
    <source>
        <strain evidence="2 3">AB-CW1</strain>
    </source>
</reference>
<feature type="domain" description="Transcriptional regulator AbiEi antitoxin N-terminal" evidence="1">
    <location>
        <begin position="8"/>
        <end position="103"/>
    </location>
</feature>
<dbReference type="Pfam" id="PF17194">
    <property type="entry name" value="AbiEi_3_N"/>
    <property type="match status" value="1"/>
</dbReference>
<keyword evidence="3" id="KW-1185">Reference proteome</keyword>
<name>A0AAP6JGS5_9GAMM</name>